<evidence type="ECO:0000313" key="9">
    <source>
        <dbReference type="Proteomes" id="UP000663868"/>
    </source>
</evidence>
<dbReference type="AlphaFoldDB" id="A0A820NK52"/>
<protein>
    <submittedName>
        <fullName evidence="8">Uncharacterized protein</fullName>
    </submittedName>
</protein>
<feature type="compositionally biased region" description="Low complexity" evidence="7">
    <location>
        <begin position="1"/>
        <end position="16"/>
    </location>
</feature>
<evidence type="ECO:0000256" key="1">
    <source>
        <dbReference type="ARBA" id="ARBA00004240"/>
    </source>
</evidence>
<dbReference type="SUPFAM" id="SSF111126">
    <property type="entry name" value="Ligand-binding domain in the NO signalling and Golgi transport"/>
    <property type="match status" value="1"/>
</dbReference>
<feature type="region of interest" description="Disordered" evidence="7">
    <location>
        <begin position="1"/>
        <end position="23"/>
    </location>
</feature>
<comment type="caution">
    <text evidence="8">The sequence shown here is derived from an EMBL/GenBank/DDBJ whole genome shotgun (WGS) entry which is preliminary data.</text>
</comment>
<dbReference type="GO" id="GO:1990070">
    <property type="term" value="C:TRAPPI protein complex"/>
    <property type="evidence" value="ECO:0007669"/>
    <property type="project" value="TreeGrafter"/>
</dbReference>
<keyword evidence="4" id="KW-0256">Endoplasmic reticulum</keyword>
<dbReference type="Gene3D" id="3.30.1380.20">
    <property type="entry name" value="Trafficking protein particle complex subunit 3"/>
    <property type="match status" value="1"/>
</dbReference>
<dbReference type="EMBL" id="CAJOBB010023053">
    <property type="protein sequence ID" value="CAF4389974.1"/>
    <property type="molecule type" value="Genomic_DNA"/>
</dbReference>
<keyword evidence="3" id="KW-0813">Transport</keyword>
<dbReference type="GO" id="GO:0005783">
    <property type="term" value="C:endoplasmic reticulum"/>
    <property type="evidence" value="ECO:0007669"/>
    <property type="project" value="UniProtKB-SubCell"/>
</dbReference>
<feature type="non-terminal residue" evidence="8">
    <location>
        <position position="1"/>
    </location>
</feature>
<dbReference type="GO" id="GO:1990072">
    <property type="term" value="C:TRAPPIII protein complex"/>
    <property type="evidence" value="ECO:0007669"/>
    <property type="project" value="TreeGrafter"/>
</dbReference>
<evidence type="ECO:0000256" key="4">
    <source>
        <dbReference type="ARBA" id="ARBA00022824"/>
    </source>
</evidence>
<accession>A0A820NK52</accession>
<evidence type="ECO:0000256" key="5">
    <source>
        <dbReference type="ARBA" id="ARBA00022892"/>
    </source>
</evidence>
<evidence type="ECO:0000256" key="7">
    <source>
        <dbReference type="SAM" id="MobiDB-lite"/>
    </source>
</evidence>
<dbReference type="GO" id="GO:1990071">
    <property type="term" value="C:TRAPPII protein complex"/>
    <property type="evidence" value="ECO:0007669"/>
    <property type="project" value="TreeGrafter"/>
</dbReference>
<dbReference type="InterPro" id="IPR016696">
    <property type="entry name" value="TRAPP-I_su5"/>
</dbReference>
<evidence type="ECO:0000256" key="3">
    <source>
        <dbReference type="ARBA" id="ARBA00022448"/>
    </source>
</evidence>
<dbReference type="PANTHER" id="PTHR20902:SF0">
    <property type="entry name" value="TRAFFICKING PROTEIN PARTICLE COMPLEX SUBUNIT 5"/>
    <property type="match status" value="1"/>
</dbReference>
<sequence length="59" mass="6742">IDKNSSMQSSSARMRSTTLDRSLQKTKGDVNLTTFALLFSEMVQYSQNRVDNIQDLQNK</sequence>
<dbReference type="InterPro" id="IPR024096">
    <property type="entry name" value="NO_sig/Golgi_transp_ligand-bd"/>
</dbReference>
<dbReference type="GO" id="GO:0006888">
    <property type="term" value="P:endoplasmic reticulum to Golgi vesicle-mediated transport"/>
    <property type="evidence" value="ECO:0007669"/>
    <property type="project" value="TreeGrafter"/>
</dbReference>
<organism evidence="8 9">
    <name type="scientific">Adineta steineri</name>
    <dbReference type="NCBI Taxonomy" id="433720"/>
    <lineage>
        <taxon>Eukaryota</taxon>
        <taxon>Metazoa</taxon>
        <taxon>Spiralia</taxon>
        <taxon>Gnathifera</taxon>
        <taxon>Rotifera</taxon>
        <taxon>Eurotatoria</taxon>
        <taxon>Bdelloidea</taxon>
        <taxon>Adinetida</taxon>
        <taxon>Adinetidae</taxon>
        <taxon>Adineta</taxon>
    </lineage>
</organism>
<evidence type="ECO:0000256" key="6">
    <source>
        <dbReference type="ARBA" id="ARBA00023034"/>
    </source>
</evidence>
<reference evidence="8" key="1">
    <citation type="submission" date="2021-02" db="EMBL/GenBank/DDBJ databases">
        <authorList>
            <person name="Nowell W R."/>
        </authorList>
    </citation>
    <scope>NUCLEOTIDE SEQUENCE</scope>
</reference>
<proteinExistence type="predicted"/>
<name>A0A820NK52_9BILA</name>
<keyword evidence="5" id="KW-0931">ER-Golgi transport</keyword>
<dbReference type="PANTHER" id="PTHR20902">
    <property type="entry name" value="41-2 PROTEIN ANTIGEN-RELATED"/>
    <property type="match status" value="1"/>
</dbReference>
<keyword evidence="6" id="KW-0333">Golgi apparatus</keyword>
<comment type="subcellular location">
    <subcellularLocation>
        <location evidence="1">Endoplasmic reticulum</location>
    </subcellularLocation>
    <subcellularLocation>
        <location evidence="2">Golgi apparatus</location>
    </subcellularLocation>
</comment>
<dbReference type="Proteomes" id="UP000663868">
    <property type="component" value="Unassembled WGS sequence"/>
</dbReference>
<gene>
    <name evidence="8" type="ORF">KXQ929_LOCUS50403</name>
</gene>
<evidence type="ECO:0000256" key="2">
    <source>
        <dbReference type="ARBA" id="ARBA00004555"/>
    </source>
</evidence>
<evidence type="ECO:0000313" key="8">
    <source>
        <dbReference type="EMBL" id="CAF4389974.1"/>
    </source>
</evidence>